<dbReference type="EMBL" id="JARBDR010000903">
    <property type="protein sequence ID" value="KAJ8304380.1"/>
    <property type="molecule type" value="Genomic_DNA"/>
</dbReference>
<dbReference type="InterPro" id="IPR008928">
    <property type="entry name" value="6-hairpin_glycosidase_sf"/>
</dbReference>
<evidence type="ECO:0000313" key="6">
    <source>
        <dbReference type="Proteomes" id="UP001217089"/>
    </source>
</evidence>
<feature type="region of interest" description="Disordered" evidence="2">
    <location>
        <begin position="1"/>
        <end position="23"/>
    </location>
</feature>
<evidence type="ECO:0000256" key="2">
    <source>
        <dbReference type="SAM" id="MobiDB-lite"/>
    </source>
</evidence>
<dbReference type="InterPro" id="IPR006775">
    <property type="entry name" value="GH116_catalytic"/>
</dbReference>
<protein>
    <recommendedName>
        <fullName evidence="1">Non-lysosomal glucosylceramidase</fullName>
        <shortName evidence="1">NLGase</shortName>
        <ecNumber evidence="1">3.2.1.45</ecNumber>
    </recommendedName>
</protein>
<accession>A0ABQ9ELT6</accession>
<comment type="similarity">
    <text evidence="1">Belongs to the non-lysosomal glucosylceramidase family.</text>
</comment>
<evidence type="ECO:0000256" key="1">
    <source>
        <dbReference type="PIRNR" id="PIRNR028944"/>
    </source>
</evidence>
<comment type="catalytic activity">
    <reaction evidence="1">
        <text>a beta-D-glucosyl-(1&lt;-&gt;1')-N-acylsphing-4-enine + H2O = an N-acylsphing-4-enine + D-glucose</text>
        <dbReference type="Rhea" id="RHEA:13269"/>
        <dbReference type="ChEBI" id="CHEBI:4167"/>
        <dbReference type="ChEBI" id="CHEBI:15377"/>
        <dbReference type="ChEBI" id="CHEBI:22801"/>
        <dbReference type="ChEBI" id="CHEBI:52639"/>
        <dbReference type="EC" id="3.2.1.45"/>
    </reaction>
</comment>
<evidence type="ECO:0000259" key="3">
    <source>
        <dbReference type="Pfam" id="PF04685"/>
    </source>
</evidence>
<dbReference type="InterPro" id="IPR024462">
    <property type="entry name" value="GH116_N"/>
</dbReference>
<reference evidence="5 6" key="1">
    <citation type="submission" date="2022-12" db="EMBL/GenBank/DDBJ databases">
        <title>Chromosome-level genome of Tegillarca granosa.</title>
        <authorList>
            <person name="Kim J."/>
        </authorList>
    </citation>
    <scope>NUCLEOTIDE SEQUENCE [LARGE SCALE GENOMIC DNA]</scope>
    <source>
        <strain evidence="5">Teg-2019</strain>
        <tissue evidence="5">Adductor muscle</tissue>
    </source>
</reference>
<keyword evidence="1" id="KW-0378">Hydrolase</keyword>
<feature type="domain" description="Glycosyl-hydrolase family 116 N-terminal" evidence="4">
    <location>
        <begin position="338"/>
        <end position="416"/>
    </location>
</feature>
<dbReference type="PANTHER" id="PTHR12654">
    <property type="entry name" value="BILE ACID BETA-GLUCOSIDASE-RELATED"/>
    <property type="match status" value="1"/>
</dbReference>
<feature type="domain" description="Glycosyl-hydrolase family 116 catalytic region" evidence="3">
    <location>
        <begin position="578"/>
        <end position="812"/>
    </location>
</feature>
<sequence>MAQPPHGPDQSITTPREKIPGVPDYGWRVNEVRTVYKTKAESNSFPDRAELQIHEGMDSQQETRQKDVHRPHVSGCPIGGIGCGTIGRGFNGEFCRFQIVPGIYDYNIVQANQFVLCIRKNGKTVYQKVLTGKKGKKLKSWQWGFPQEQATYHALYPRAWTVYNIPEHNLKLTCRQVSPIFPHDYKDTSFPMAAFIWTAENNGSEPLDISIMFTFKNGRGVKEDLTGGTWNEPFESEEDGQAVSGVLIHQKIREMKCTYGIAGAVKDGVDVTHKVQFDPKGTGADVWDDLCSTGRLSSPSGKYKDDMSNFAILSIFLQALLNLLGIAVNLITLPFSQGKEAEKGKSLETAAAVCIQTTVPPAEKKDMEFALTWDMPVIHFKSKGKQYARRYARWFGTAGDSCPKMCSYALHNYPVWERKIEEWQNPILENKNLPAWYKSALFNELYYVSDGGTIWLDPLEDKDKEAPLVQEYSKFAYLEGQEYRMYNTYDVHHNASFALAMLWPKLQLSIQYDIAKAVTTEDSSPVLFCMEGVRGISKFKNAVPHDIGDPEDDPWLKLNAYIIHPTNEWRDLNLKFVVVEHALKWDTDDDGIIDNGGFADQTFDAWKMTGASAYCGGMWLAVLRIMVEITKHLNESDETKRFSDILEKATANYEKKLWNGQYYDFDSNPNNGHHDSVMSSQLDGHWFLKASGLEDNSIFPKDHVISALKRIYKNNVMGFGNGNMGAINGTRPNGDKDISSVQSEEFWVGVSYGLAATMIQEGMLEEGFQTAWGAYHTCWEWYGLHFQTPEAYMTDNIYRSLGYMRPLSIWSLQYALEKFHPHLFKQ</sequence>
<evidence type="ECO:0000313" key="5">
    <source>
        <dbReference type="EMBL" id="KAJ8304380.1"/>
    </source>
</evidence>
<feature type="domain" description="Glycosyl-hydrolase family 116 N-terminal" evidence="4">
    <location>
        <begin position="75"/>
        <end position="304"/>
    </location>
</feature>
<dbReference type="Proteomes" id="UP001217089">
    <property type="component" value="Unassembled WGS sequence"/>
</dbReference>
<dbReference type="Gene3D" id="1.50.10.10">
    <property type="match status" value="1"/>
</dbReference>
<dbReference type="InterPro" id="IPR052566">
    <property type="entry name" value="Non-lysos_glucosylceramidase"/>
</dbReference>
<dbReference type="SUPFAM" id="SSF48208">
    <property type="entry name" value="Six-hairpin glycosidases"/>
    <property type="match status" value="1"/>
</dbReference>
<comment type="caution">
    <text evidence="5">The sequence shown here is derived from an EMBL/GenBank/DDBJ whole genome shotgun (WGS) entry which is preliminary data.</text>
</comment>
<comment type="function">
    <text evidence="1">Non-lysosomal glucosylceramidase that catalyzes the hydrolysis of glucosylceramide (GlcCer) to free glucose and ceramide.</text>
</comment>
<name>A0ABQ9ELT6_TEGGR</name>
<dbReference type="PIRSF" id="PIRSF028944">
    <property type="entry name" value="Beta_gluc_GBA2"/>
    <property type="match status" value="1"/>
</dbReference>
<dbReference type="Pfam" id="PF04685">
    <property type="entry name" value="DUF608"/>
    <property type="match status" value="1"/>
</dbReference>
<organism evidence="5 6">
    <name type="scientific">Tegillarca granosa</name>
    <name type="common">Malaysian cockle</name>
    <name type="synonym">Anadara granosa</name>
    <dbReference type="NCBI Taxonomy" id="220873"/>
    <lineage>
        <taxon>Eukaryota</taxon>
        <taxon>Metazoa</taxon>
        <taxon>Spiralia</taxon>
        <taxon>Lophotrochozoa</taxon>
        <taxon>Mollusca</taxon>
        <taxon>Bivalvia</taxon>
        <taxon>Autobranchia</taxon>
        <taxon>Pteriomorphia</taxon>
        <taxon>Arcoida</taxon>
        <taxon>Arcoidea</taxon>
        <taxon>Arcidae</taxon>
        <taxon>Tegillarca</taxon>
    </lineage>
</organism>
<keyword evidence="1" id="KW-0443">Lipid metabolism</keyword>
<dbReference type="Pfam" id="PF12215">
    <property type="entry name" value="Glyco_hydr_116N"/>
    <property type="match status" value="2"/>
</dbReference>
<keyword evidence="1" id="KW-0472">Membrane</keyword>
<gene>
    <name evidence="5" type="ORF">KUTeg_017963</name>
</gene>
<keyword evidence="6" id="KW-1185">Reference proteome</keyword>
<keyword evidence="1" id="KW-0326">Glycosidase</keyword>
<evidence type="ECO:0000259" key="4">
    <source>
        <dbReference type="Pfam" id="PF12215"/>
    </source>
</evidence>
<dbReference type="InterPro" id="IPR012341">
    <property type="entry name" value="6hp_glycosidase-like_sf"/>
</dbReference>
<dbReference type="PANTHER" id="PTHR12654:SF0">
    <property type="entry name" value="NON-LYSOSOMAL GLUCOSYLCERAMIDASE"/>
    <property type="match status" value="1"/>
</dbReference>
<dbReference type="EC" id="3.2.1.45" evidence="1"/>
<dbReference type="InterPro" id="IPR014551">
    <property type="entry name" value="B_Glucosidase_GBA2-typ"/>
</dbReference>
<proteinExistence type="inferred from homology"/>